<keyword evidence="15" id="KW-0003">3Fe-4S</keyword>
<keyword evidence="7" id="KW-0285">Flavoprotein</keyword>
<dbReference type="SUPFAM" id="SSF69336">
    <property type="entry name" value="Alpha subunit of glutamate synthase, C-terminal domain"/>
    <property type="match status" value="1"/>
</dbReference>
<evidence type="ECO:0000256" key="2">
    <source>
        <dbReference type="ARBA" id="ARBA00001927"/>
    </source>
</evidence>
<evidence type="ECO:0000256" key="13">
    <source>
        <dbReference type="ARBA" id="ARBA00023014"/>
    </source>
</evidence>
<dbReference type="GO" id="GO:0016041">
    <property type="term" value="F:glutamate synthase (ferredoxin) activity"/>
    <property type="evidence" value="ECO:0007669"/>
    <property type="project" value="UniProtKB-EC"/>
</dbReference>
<evidence type="ECO:0000313" key="20">
    <source>
        <dbReference type="EMBL" id="CAH0376157.1"/>
    </source>
</evidence>
<dbReference type="UniPathway" id="UPA00045"/>
<dbReference type="CDD" id="cd00713">
    <property type="entry name" value="GltS"/>
    <property type="match status" value="1"/>
</dbReference>
<dbReference type="InterPro" id="IPR002932">
    <property type="entry name" value="Glu_synthdom"/>
</dbReference>
<keyword evidence="10" id="KW-0315">Glutamine amidotransferase</keyword>
<dbReference type="PROSITE" id="PS51278">
    <property type="entry name" value="GATASE_TYPE_2"/>
    <property type="match status" value="1"/>
</dbReference>
<evidence type="ECO:0000256" key="12">
    <source>
        <dbReference type="ARBA" id="ARBA00023004"/>
    </source>
</evidence>
<dbReference type="CDD" id="cd02808">
    <property type="entry name" value="GltS_FMN"/>
    <property type="match status" value="1"/>
</dbReference>
<feature type="domain" description="Glutamine amidotransferase type-2" evidence="19">
    <location>
        <begin position="60"/>
        <end position="475"/>
    </location>
</feature>
<dbReference type="InterPro" id="IPR036485">
    <property type="entry name" value="Glu_synth_asu_C_sf"/>
</dbReference>
<reference evidence="20" key="1">
    <citation type="submission" date="2021-11" db="EMBL/GenBank/DDBJ databases">
        <authorList>
            <consortium name="Genoscope - CEA"/>
            <person name="William W."/>
        </authorList>
    </citation>
    <scope>NUCLEOTIDE SEQUENCE</scope>
</reference>
<organism evidence="20 21">
    <name type="scientific">Pelagomonas calceolata</name>
    <dbReference type="NCBI Taxonomy" id="35677"/>
    <lineage>
        <taxon>Eukaryota</taxon>
        <taxon>Sar</taxon>
        <taxon>Stramenopiles</taxon>
        <taxon>Ochrophyta</taxon>
        <taxon>Pelagophyceae</taxon>
        <taxon>Pelagomonadales</taxon>
        <taxon>Pelagomonadaceae</taxon>
        <taxon>Pelagomonas</taxon>
    </lineage>
</organism>
<dbReference type="Pfam" id="PF04898">
    <property type="entry name" value="Glu_syn_central"/>
    <property type="match status" value="1"/>
</dbReference>
<feature type="chain" id="PRO_5035182516" description="glutamate synthase (ferredoxin)" evidence="18">
    <location>
        <begin position="16"/>
        <end position="1601"/>
    </location>
</feature>
<keyword evidence="8" id="KW-0288">FMN</keyword>
<evidence type="ECO:0000256" key="10">
    <source>
        <dbReference type="ARBA" id="ARBA00022962"/>
    </source>
</evidence>
<keyword evidence="6" id="KW-0028">Amino-acid biosynthesis</keyword>
<name>A0A8J2SWZ9_9STRA</name>
<dbReference type="PANTHER" id="PTHR11938">
    <property type="entry name" value="FAD NADPH DEHYDROGENASE/OXIDOREDUCTASE"/>
    <property type="match status" value="1"/>
</dbReference>
<comment type="similarity">
    <text evidence="5">Belongs to the glutamate synthase family.</text>
</comment>
<dbReference type="InterPro" id="IPR002489">
    <property type="entry name" value="Glu_synth_asu_C"/>
</dbReference>
<dbReference type="InterPro" id="IPR006982">
    <property type="entry name" value="Glu_synth_centr_N"/>
</dbReference>
<comment type="pathway">
    <text evidence="4">Nitrogen metabolism.</text>
</comment>
<dbReference type="GO" id="GO:0051538">
    <property type="term" value="F:3 iron, 4 sulfur cluster binding"/>
    <property type="evidence" value="ECO:0007669"/>
    <property type="project" value="UniProtKB-KW"/>
</dbReference>
<dbReference type="InterPro" id="IPR017932">
    <property type="entry name" value="GATase_2_dom"/>
</dbReference>
<dbReference type="Pfam" id="PF01645">
    <property type="entry name" value="Glu_synthase"/>
    <property type="match status" value="1"/>
</dbReference>
<evidence type="ECO:0000256" key="7">
    <source>
        <dbReference type="ARBA" id="ARBA00022630"/>
    </source>
</evidence>
<evidence type="ECO:0000313" key="21">
    <source>
        <dbReference type="Proteomes" id="UP000789595"/>
    </source>
</evidence>
<evidence type="ECO:0000256" key="6">
    <source>
        <dbReference type="ARBA" id="ARBA00022605"/>
    </source>
</evidence>
<comment type="caution">
    <text evidence="20">The sequence shown here is derived from an EMBL/GenBank/DDBJ whole genome shotgun (WGS) entry which is preliminary data.</text>
</comment>
<dbReference type="Gene3D" id="3.60.20.10">
    <property type="entry name" value="Glutamine Phosphoribosylpyrophosphate, subunit 1, domain 1"/>
    <property type="match status" value="1"/>
</dbReference>
<evidence type="ECO:0000256" key="3">
    <source>
        <dbReference type="ARBA" id="ARBA00004802"/>
    </source>
</evidence>
<proteinExistence type="inferred from homology"/>
<gene>
    <name evidence="20" type="ORF">PECAL_5P07200</name>
</gene>
<feature type="signal peptide" evidence="18">
    <location>
        <begin position="1"/>
        <end position="15"/>
    </location>
</feature>
<evidence type="ECO:0000259" key="19">
    <source>
        <dbReference type="PROSITE" id="PS51278"/>
    </source>
</evidence>
<dbReference type="Proteomes" id="UP000789595">
    <property type="component" value="Unassembled WGS sequence"/>
</dbReference>
<evidence type="ECO:0000256" key="11">
    <source>
        <dbReference type="ARBA" id="ARBA00023002"/>
    </source>
</evidence>
<evidence type="ECO:0000256" key="8">
    <source>
        <dbReference type="ARBA" id="ARBA00022643"/>
    </source>
</evidence>
<accession>A0A8J2SWZ9</accession>
<keyword evidence="9" id="KW-0479">Metal-binding</keyword>
<comment type="cofactor">
    <cofactor evidence="1">
        <name>FMN</name>
        <dbReference type="ChEBI" id="CHEBI:58210"/>
    </cofactor>
</comment>
<keyword evidence="18" id="KW-0732">Signal</keyword>
<keyword evidence="12" id="KW-0408">Iron</keyword>
<evidence type="ECO:0000256" key="9">
    <source>
        <dbReference type="ARBA" id="ARBA00022723"/>
    </source>
</evidence>
<dbReference type="InterPro" id="IPR013785">
    <property type="entry name" value="Aldolase_TIM"/>
</dbReference>
<evidence type="ECO:0000256" key="14">
    <source>
        <dbReference type="ARBA" id="ARBA00023164"/>
    </source>
</evidence>
<evidence type="ECO:0000256" key="4">
    <source>
        <dbReference type="ARBA" id="ARBA00004909"/>
    </source>
</evidence>
<keyword evidence="21" id="KW-1185">Reference proteome</keyword>
<dbReference type="Pfam" id="PF00310">
    <property type="entry name" value="GATase_2"/>
    <property type="match status" value="1"/>
</dbReference>
<dbReference type="SUPFAM" id="SSF51395">
    <property type="entry name" value="FMN-linked oxidoreductases"/>
    <property type="match status" value="1"/>
</dbReference>
<dbReference type="EMBL" id="CAKKNE010000005">
    <property type="protein sequence ID" value="CAH0376157.1"/>
    <property type="molecule type" value="Genomic_DNA"/>
</dbReference>
<dbReference type="GO" id="GO:0006537">
    <property type="term" value="P:glutamate biosynthetic process"/>
    <property type="evidence" value="ECO:0007669"/>
    <property type="project" value="UniProtKB-KW"/>
</dbReference>
<dbReference type="OrthoDB" id="4327079at2759"/>
<dbReference type="EC" id="1.4.7.1" evidence="17"/>
<dbReference type="Pfam" id="PF01493">
    <property type="entry name" value="GXGXG"/>
    <property type="match status" value="1"/>
</dbReference>
<keyword evidence="13" id="KW-0411">Iron-sulfur</keyword>
<evidence type="ECO:0000256" key="15">
    <source>
        <dbReference type="ARBA" id="ARBA00023291"/>
    </source>
</evidence>
<dbReference type="InterPro" id="IPR050711">
    <property type="entry name" value="ET-N_metabolism_enzyme"/>
</dbReference>
<dbReference type="Gene3D" id="3.20.20.70">
    <property type="entry name" value="Aldolase class I"/>
    <property type="match status" value="2"/>
</dbReference>
<evidence type="ECO:0000256" key="17">
    <source>
        <dbReference type="ARBA" id="ARBA00039085"/>
    </source>
</evidence>
<dbReference type="NCBIfam" id="NF008730">
    <property type="entry name" value="PRK11750.1"/>
    <property type="match status" value="1"/>
</dbReference>
<dbReference type="GO" id="GO:0019676">
    <property type="term" value="P:ammonia assimilation cycle"/>
    <property type="evidence" value="ECO:0007669"/>
    <property type="project" value="TreeGrafter"/>
</dbReference>
<comment type="pathway">
    <text evidence="3">Energy metabolism; nitrogen metabolism.</text>
</comment>
<comment type="cofactor">
    <cofactor evidence="2">
        <name>[3Fe-4S] cluster</name>
        <dbReference type="ChEBI" id="CHEBI:21137"/>
    </cofactor>
</comment>
<evidence type="ECO:0000256" key="5">
    <source>
        <dbReference type="ARBA" id="ARBA00009716"/>
    </source>
</evidence>
<evidence type="ECO:0000256" key="18">
    <source>
        <dbReference type="SAM" id="SignalP"/>
    </source>
</evidence>
<dbReference type="InterPro" id="IPR029055">
    <property type="entry name" value="Ntn_hydrolases_N"/>
</dbReference>
<protein>
    <recommendedName>
        <fullName evidence="17">glutamate synthase (ferredoxin)</fullName>
        <ecNumber evidence="17">1.4.7.1</ecNumber>
    </recommendedName>
</protein>
<keyword evidence="14" id="KW-0314">Glutamate biosynthesis</keyword>
<keyword evidence="11" id="KW-0560">Oxidoreductase</keyword>
<dbReference type="GO" id="GO:0046872">
    <property type="term" value="F:metal ion binding"/>
    <property type="evidence" value="ECO:0007669"/>
    <property type="project" value="UniProtKB-KW"/>
</dbReference>
<sequence>MKAVALALALSCVSALLPARPPRAASSLSAAKVPGATQRTKNTYDLSTIERTLATERDACGVGFVAESAAGPSRRVIIAATAACDANEHRGGCSSDCVSGDGAGIMTQIPWAVYESDTPALKARREQNPDEKLGVATLFVPRDPEAAARASELAYEAASLTGFEVVAWRDLPIDPSICGEAAAAGRPDFAHVILATAADVPERDPRSLERALYLYRRTLSGLWDREEEFYIASCSHKTVVYKGMVQSSALRKFYLDLANELYVSQFAIYHRRFSTNTMPRWSLAQPFRQIAHNGEINTIRGNVNWMVSRALAAGADMGAVAAGCSSDDPDRSCEFVDPDQLGPVVDASKSDSANLDASLELYTRAGRTVDESLLLMMPPAIPKPEEKLFFDLHAPLQEAWDGPAAVCYSDGDVVGARLDRNGLRPARITRYRDGFVALSSETGSHKNSCDAVPPDSEILERTRLGPGMMCKIDLVKSDGGYYDDAAVKAQVAANPKWEQELARQKRTIVDNKPAPAYTYGESDTRIQAAFGWGSEDVDMQVLAMVASGGEATHCMGADAPLAAMSTFAHAAYDYFKQRHAQVTNPPIDPIREGHVMTTDVWLGQRPNCVDVALELDAGADLVRIETPIMHQAELDEVSSVLSTTTLSTVYDPATESLEEAVKRISEEAVNAVRDGAKLVILSDKTFEPTGDKLYVQPLIAVGASHHALISSGLRMSASLVVETAQVWSTHHVATLIGYGASAVHPYMLFRVATQLTTPPAEGKKAKAAVESNVGIENARNALKAGVLKIMSKIGISTLSSYHGAQIFECIGLHPEVVDVAFKGTASRVGGLDFAELQKETASLVKDSAYGGLDADDVKVFKLSNYGFINALQKGRGGEEHANSPRVAKLLHASVREDDPVERKNKYNDFVKELTETAPFGLRDLLQFKYADTPSDADISLREITERFVTGGMSLGALSRETHESLAMAMNRLGAASNSGEGGEDKVRNDHVGENRDTTWKHLRGKSIVAGDIAQSQIRQVASGRFGVTAPYLAAAAQIEIKVAQGAKPGEGGQLPGQKVDSYIASVRAATEGVTLISPPPHHDIYSIEDLAQLIFDLKAINPKARISVKLVSIIGIGTVACGVAKAGADVIQISGHDGGSGAAAISSIKHAGAPVELGLAESHTTLVENGLRGLVTVRADGGVRTGADVVKLALLGAEEFGFGTVAMVAAGCVMARVCHTNNCPVGVATQKEKLRARVRGEPEDVTRYFESVAEETADILKKLGLKSLREAVGRIDLLELVDDMNLSKTTRFDVATTVLKPIEKGLFTQDFVAPAEPAPSRALLCPAGIHFDDQYVGEGKAISKEPYYLVNTDRAVGTRLAGDIARRQRAEGKIQPVELKYTGAAGQSFMAFAVSEMKVSLEGDANDYVCKGLSGAHVSIFPPREAEANGVFEAKNSVIIGNTCLYGATSGKFFAAGQSGDRFGVRNSGVQAVIEGAGDHCCEYMTNGVVLVLGPTGINVGSGMTGGVAYLYDPSVNDDMIAGRLKLTNVKPRRVQNGSPAADTIKRLLREHHEATASKHAKHLLENFDASHFCQVVPPSEEDKPHHAVVADSVEEMAVSR</sequence>
<dbReference type="Gene3D" id="2.160.20.60">
    <property type="entry name" value="Glutamate synthase, alpha subunit, C-terminal domain"/>
    <property type="match status" value="1"/>
</dbReference>
<comment type="pathway">
    <text evidence="16">Amino-acid biosynthesis; L-glutamate biosynthesis via GLT pathway; L-glutamate from 2-oxoglutarate and L-glutamine (ferredoxin route): step 1/1.</text>
</comment>
<dbReference type="PANTHER" id="PTHR11938:SF133">
    <property type="entry name" value="GLUTAMATE SYNTHASE (NADH)"/>
    <property type="match status" value="1"/>
</dbReference>
<evidence type="ECO:0000256" key="1">
    <source>
        <dbReference type="ARBA" id="ARBA00001917"/>
    </source>
</evidence>
<evidence type="ECO:0000256" key="16">
    <source>
        <dbReference type="ARBA" id="ARBA00037928"/>
    </source>
</evidence>
<dbReference type="SUPFAM" id="SSF56235">
    <property type="entry name" value="N-terminal nucleophile aminohydrolases (Ntn hydrolases)"/>
    <property type="match status" value="1"/>
</dbReference>